<proteinExistence type="predicted"/>
<organism evidence="1 2">
    <name type="scientific">Papaver somniferum</name>
    <name type="common">Opium poppy</name>
    <dbReference type="NCBI Taxonomy" id="3469"/>
    <lineage>
        <taxon>Eukaryota</taxon>
        <taxon>Viridiplantae</taxon>
        <taxon>Streptophyta</taxon>
        <taxon>Embryophyta</taxon>
        <taxon>Tracheophyta</taxon>
        <taxon>Spermatophyta</taxon>
        <taxon>Magnoliopsida</taxon>
        <taxon>Ranunculales</taxon>
        <taxon>Papaveraceae</taxon>
        <taxon>Papaveroideae</taxon>
        <taxon>Papaver</taxon>
    </lineage>
</organism>
<name>A0A4Y7I7T9_PAPSO</name>
<gene>
    <name evidence="1" type="ORF">C5167_036429</name>
</gene>
<accession>A0A4Y7I7T9</accession>
<dbReference type="Gramene" id="RZC43479">
    <property type="protein sequence ID" value="RZC43479"/>
    <property type="gene ID" value="C5167_036429"/>
</dbReference>
<sequence>MMIDDQLMVIIIQYKTRILFSILIYSKQEHQQVWVFSWSVLVVSYGFKSTGLSSSKRAPLKAVEKLDGRNVMEEIIWFNLQRITLLCHPALQRPFLPIVVSPKSYLQQLSLKMILMTLIPGKTSTSKLLDL</sequence>
<keyword evidence="2" id="KW-1185">Reference proteome</keyword>
<dbReference type="EMBL" id="CM010715">
    <property type="protein sequence ID" value="RZC43479.1"/>
    <property type="molecule type" value="Genomic_DNA"/>
</dbReference>
<dbReference type="Proteomes" id="UP000316621">
    <property type="component" value="Chromosome 1"/>
</dbReference>
<reference evidence="1 2" key="1">
    <citation type="journal article" date="2018" name="Science">
        <title>The opium poppy genome and morphinan production.</title>
        <authorList>
            <person name="Guo L."/>
            <person name="Winzer T."/>
            <person name="Yang X."/>
            <person name="Li Y."/>
            <person name="Ning Z."/>
            <person name="He Z."/>
            <person name="Teodor R."/>
            <person name="Lu Y."/>
            <person name="Bowser T.A."/>
            <person name="Graham I.A."/>
            <person name="Ye K."/>
        </authorList>
    </citation>
    <scope>NUCLEOTIDE SEQUENCE [LARGE SCALE GENOMIC DNA]</scope>
    <source>
        <strain evidence="2">cv. HN1</strain>
        <tissue evidence="1">Leaves</tissue>
    </source>
</reference>
<evidence type="ECO:0000313" key="2">
    <source>
        <dbReference type="Proteomes" id="UP000316621"/>
    </source>
</evidence>
<dbReference type="AlphaFoldDB" id="A0A4Y7I7T9"/>
<protein>
    <submittedName>
        <fullName evidence="1">Uncharacterized protein</fullName>
    </submittedName>
</protein>
<evidence type="ECO:0000313" key="1">
    <source>
        <dbReference type="EMBL" id="RZC43479.1"/>
    </source>
</evidence>